<feature type="region of interest" description="Disordered" evidence="3">
    <location>
        <begin position="411"/>
        <end position="439"/>
    </location>
</feature>
<feature type="chain" id="PRO_5036700546" evidence="4">
    <location>
        <begin position="22"/>
        <end position="439"/>
    </location>
</feature>
<keyword evidence="2 4" id="KW-0732">Signal</keyword>
<reference evidence="6 7" key="1">
    <citation type="submission" date="2020-10" db="EMBL/GenBank/DDBJ databases">
        <title>Ca. Dormibacterota MAGs.</title>
        <authorList>
            <person name="Montgomery K."/>
        </authorList>
    </citation>
    <scope>NUCLEOTIDE SEQUENCE [LARGE SCALE GENOMIC DNA]</scope>
    <source>
        <strain evidence="6">SC8811_S16_3</strain>
    </source>
</reference>
<evidence type="ECO:0000256" key="2">
    <source>
        <dbReference type="ARBA" id="ARBA00022729"/>
    </source>
</evidence>
<gene>
    <name evidence="6" type="ORF">JF888_00770</name>
</gene>
<evidence type="ECO:0000256" key="1">
    <source>
        <dbReference type="ARBA" id="ARBA00010062"/>
    </source>
</evidence>
<evidence type="ECO:0000259" key="5">
    <source>
        <dbReference type="Pfam" id="PF13458"/>
    </source>
</evidence>
<protein>
    <submittedName>
        <fullName evidence="6">Branched-chain amino acid ABC transporter substrate-binding protein</fullName>
    </submittedName>
</protein>
<dbReference type="InterPro" id="IPR028082">
    <property type="entry name" value="Peripla_BP_I"/>
</dbReference>
<sequence length="439" mass="45566">MTRLKGLRTAAVVFAASLAAAACGGGGGGSSTTADKGEIHIGVEMPLSGTESTQGQPILKGVQYAAQRAGKVKGFTIKVIPFDDAVNGVHDPQKGAQNVQAMVGDTKLLGFVGPLNSNVAKTEIPIAADASLTMISPANTGVCLTKDSADSRFPYDAGCGGLNKQLRKSNPNNYFRVVTTDDYQGPAMADYFLQVLKIQKVGVASDNQTYGKGIADAFTAEFKAKGGQVVGPRNDYDQNTTDFKPFLTAAKNAGAQGIYVGGTTGTKVCQVRAQMNGIFDLSAPFGGGDGIVQDGECVGQAGAFAPNVFASIAAVDPVHVPSAKAVIDGYKKAYPDPNDYTAYSIVATDAGGILINGLSKAIDDNGGNMPKRDGVRKATASTKNYQGALGSTSFDANGDTSVKIISIYKYDSPDPKKANDEPWVAQENFGEDKPTVKTS</sequence>
<feature type="compositionally biased region" description="Basic and acidic residues" evidence="3">
    <location>
        <begin position="430"/>
        <end position="439"/>
    </location>
</feature>
<dbReference type="PANTHER" id="PTHR47151:SF2">
    <property type="entry name" value="AMINO ACID BINDING PROTEIN"/>
    <property type="match status" value="1"/>
</dbReference>
<dbReference type="CDD" id="cd06342">
    <property type="entry name" value="PBP1_ABC_LIVBP-like"/>
    <property type="match status" value="1"/>
</dbReference>
<evidence type="ECO:0000256" key="4">
    <source>
        <dbReference type="SAM" id="SignalP"/>
    </source>
</evidence>
<feature type="signal peptide" evidence="4">
    <location>
        <begin position="1"/>
        <end position="21"/>
    </location>
</feature>
<dbReference type="AlphaFoldDB" id="A0A934KF02"/>
<evidence type="ECO:0000256" key="3">
    <source>
        <dbReference type="SAM" id="MobiDB-lite"/>
    </source>
</evidence>
<dbReference type="SUPFAM" id="SSF53822">
    <property type="entry name" value="Periplasmic binding protein-like I"/>
    <property type="match status" value="1"/>
</dbReference>
<dbReference type="PANTHER" id="PTHR47151">
    <property type="entry name" value="LEU/ILE/VAL-BINDING ABC TRANSPORTER SUBUNIT"/>
    <property type="match status" value="1"/>
</dbReference>
<comment type="caution">
    <text evidence="6">The sequence shown here is derived from an EMBL/GenBank/DDBJ whole genome shotgun (WGS) entry which is preliminary data.</text>
</comment>
<proteinExistence type="inferred from homology"/>
<dbReference type="RefSeq" id="WP_338176079.1">
    <property type="nucleotide sequence ID" value="NZ_JAEKNQ010000006.1"/>
</dbReference>
<evidence type="ECO:0000313" key="6">
    <source>
        <dbReference type="EMBL" id="MBJ7601723.1"/>
    </source>
</evidence>
<dbReference type="Proteomes" id="UP000620075">
    <property type="component" value="Unassembled WGS sequence"/>
</dbReference>
<dbReference type="Gene3D" id="3.40.50.2300">
    <property type="match status" value="2"/>
</dbReference>
<organism evidence="6 7">
    <name type="scientific">Candidatus Dormiibacter inghamiae</name>
    <dbReference type="NCBI Taxonomy" id="3127013"/>
    <lineage>
        <taxon>Bacteria</taxon>
        <taxon>Bacillati</taxon>
        <taxon>Candidatus Dormiibacterota</taxon>
        <taxon>Candidatus Dormibacteria</taxon>
        <taxon>Candidatus Dormibacterales</taxon>
        <taxon>Candidatus Dormibacteraceae</taxon>
        <taxon>Candidatus Dormiibacter</taxon>
    </lineage>
</organism>
<feature type="domain" description="Leucine-binding protein" evidence="5">
    <location>
        <begin position="38"/>
        <end position="398"/>
    </location>
</feature>
<dbReference type="Pfam" id="PF13458">
    <property type="entry name" value="Peripla_BP_6"/>
    <property type="match status" value="1"/>
</dbReference>
<dbReference type="InterPro" id="IPR028081">
    <property type="entry name" value="Leu-bd"/>
</dbReference>
<name>A0A934KF02_9BACT</name>
<accession>A0A934KF02</accession>
<dbReference type="EMBL" id="JAEKNQ010000006">
    <property type="protein sequence ID" value="MBJ7601723.1"/>
    <property type="molecule type" value="Genomic_DNA"/>
</dbReference>
<feature type="compositionally biased region" description="Basic and acidic residues" evidence="3">
    <location>
        <begin position="411"/>
        <end position="420"/>
    </location>
</feature>
<comment type="similarity">
    <text evidence="1">Belongs to the leucine-binding protein family.</text>
</comment>
<dbReference type="PROSITE" id="PS51257">
    <property type="entry name" value="PROKAR_LIPOPROTEIN"/>
    <property type="match status" value="1"/>
</dbReference>
<evidence type="ECO:0000313" key="7">
    <source>
        <dbReference type="Proteomes" id="UP000620075"/>
    </source>
</evidence>